<dbReference type="EMBL" id="CAJHUC010001873">
    <property type="protein sequence ID" value="CAD7702570.1"/>
    <property type="molecule type" value="Genomic_DNA"/>
</dbReference>
<dbReference type="AlphaFoldDB" id="A0A8S1J8I2"/>
<dbReference type="OrthoDB" id="2288928at2759"/>
<evidence type="ECO:0000313" key="6">
    <source>
        <dbReference type="Proteomes" id="UP000708148"/>
    </source>
</evidence>
<organism evidence="5 6">
    <name type="scientific">Ostreobium quekettii</name>
    <dbReference type="NCBI Taxonomy" id="121088"/>
    <lineage>
        <taxon>Eukaryota</taxon>
        <taxon>Viridiplantae</taxon>
        <taxon>Chlorophyta</taxon>
        <taxon>core chlorophytes</taxon>
        <taxon>Ulvophyceae</taxon>
        <taxon>TCBD clade</taxon>
        <taxon>Bryopsidales</taxon>
        <taxon>Ostreobineae</taxon>
        <taxon>Ostreobiaceae</taxon>
        <taxon>Ostreobium</taxon>
    </lineage>
</organism>
<dbReference type="SUPFAM" id="SSF50978">
    <property type="entry name" value="WD40 repeat-like"/>
    <property type="match status" value="1"/>
</dbReference>
<evidence type="ECO:0000256" key="4">
    <source>
        <dbReference type="SAM" id="MobiDB-lite"/>
    </source>
</evidence>
<dbReference type="InterPro" id="IPR050505">
    <property type="entry name" value="WDR55/POC1"/>
</dbReference>
<dbReference type="PANTHER" id="PTHR44019:SF20">
    <property type="entry name" value="WD REPEAT-CONTAINING PROTEIN 55"/>
    <property type="match status" value="1"/>
</dbReference>
<feature type="compositionally biased region" description="Acidic residues" evidence="4">
    <location>
        <begin position="117"/>
        <end position="129"/>
    </location>
</feature>
<reference evidence="5" key="1">
    <citation type="submission" date="2020-12" db="EMBL/GenBank/DDBJ databases">
        <authorList>
            <person name="Iha C."/>
        </authorList>
    </citation>
    <scope>NUCLEOTIDE SEQUENCE</scope>
</reference>
<dbReference type="InterPro" id="IPR001680">
    <property type="entry name" value="WD40_rpt"/>
</dbReference>
<dbReference type="Gene3D" id="2.130.10.10">
    <property type="entry name" value="YVTN repeat-like/Quinoprotein amine dehydrogenase"/>
    <property type="match status" value="1"/>
</dbReference>
<evidence type="ECO:0000256" key="1">
    <source>
        <dbReference type="ARBA" id="ARBA00007625"/>
    </source>
</evidence>
<dbReference type="PANTHER" id="PTHR44019">
    <property type="entry name" value="WD REPEAT-CONTAINING PROTEIN 55"/>
    <property type="match status" value="1"/>
</dbReference>
<dbReference type="InterPro" id="IPR015943">
    <property type="entry name" value="WD40/YVTN_repeat-like_dom_sf"/>
</dbReference>
<comment type="similarity">
    <text evidence="1">Belongs to the WD repeat WDR55 family.</text>
</comment>
<keyword evidence="3" id="KW-0677">Repeat</keyword>
<keyword evidence="6" id="KW-1185">Reference proteome</keyword>
<proteinExistence type="inferred from homology"/>
<name>A0A8S1J8I2_9CHLO</name>
<dbReference type="InterPro" id="IPR036322">
    <property type="entry name" value="WD40_repeat_dom_sf"/>
</dbReference>
<comment type="caution">
    <text evidence="5">The sequence shown here is derived from an EMBL/GenBank/DDBJ whole genome shotgun (WGS) entry which is preliminary data.</text>
</comment>
<accession>A0A8S1J8I2</accession>
<evidence type="ECO:0000256" key="3">
    <source>
        <dbReference type="ARBA" id="ARBA00022737"/>
    </source>
</evidence>
<keyword evidence="2" id="KW-0853">WD repeat</keyword>
<gene>
    <name evidence="5" type="ORF">OSTQU699_LOCUS7927</name>
</gene>
<evidence type="ECO:0000256" key="2">
    <source>
        <dbReference type="ARBA" id="ARBA00022574"/>
    </source>
</evidence>
<protein>
    <submittedName>
        <fullName evidence="5">Uncharacterized protein</fullName>
    </submittedName>
</protein>
<evidence type="ECO:0000313" key="5">
    <source>
        <dbReference type="EMBL" id="CAD7702570.1"/>
    </source>
</evidence>
<feature type="region of interest" description="Disordered" evidence="4">
    <location>
        <begin position="110"/>
        <end position="138"/>
    </location>
</feature>
<sequence length="157" mass="16620">MGGKSLVCGTQTDLLLIFSRPNIAWHTGKVKGHPDSVDALMKIDEDTMVTGCGDGAIRLVNASSRKICGTLGRHGSEPVERLCMSSDGLVLGSIGHDSAVCLWDMSSTAQSSASSGEMDEGSDDSEEEKVEQPQAKKRKIPVMSTFFADLNDDASGI</sequence>
<dbReference type="Proteomes" id="UP000708148">
    <property type="component" value="Unassembled WGS sequence"/>
</dbReference>
<dbReference type="SMART" id="SM00320">
    <property type="entry name" value="WD40"/>
    <property type="match status" value="2"/>
</dbReference>